<dbReference type="InterPro" id="IPR036390">
    <property type="entry name" value="WH_DNA-bd_sf"/>
</dbReference>
<dbReference type="OrthoDB" id="8587114at2"/>
<comment type="similarity">
    <text evidence="1">Belongs to the LysR transcriptional regulatory family.</text>
</comment>
<evidence type="ECO:0000256" key="3">
    <source>
        <dbReference type="ARBA" id="ARBA00023125"/>
    </source>
</evidence>
<dbReference type="InterPro" id="IPR036388">
    <property type="entry name" value="WH-like_DNA-bd_sf"/>
</dbReference>
<proteinExistence type="inferred from homology"/>
<dbReference type="PROSITE" id="PS50931">
    <property type="entry name" value="HTH_LYSR"/>
    <property type="match status" value="1"/>
</dbReference>
<keyword evidence="8" id="KW-1185">Reference proteome</keyword>
<gene>
    <name evidence="7" type="ORF">FOZ76_06495</name>
</gene>
<keyword evidence="2" id="KW-0805">Transcription regulation</keyword>
<dbReference type="GO" id="GO:0003700">
    <property type="term" value="F:DNA-binding transcription factor activity"/>
    <property type="evidence" value="ECO:0007669"/>
    <property type="project" value="InterPro"/>
</dbReference>
<evidence type="ECO:0000259" key="6">
    <source>
        <dbReference type="PROSITE" id="PS50931"/>
    </source>
</evidence>
<feature type="domain" description="HTH lysR-type" evidence="6">
    <location>
        <begin position="1"/>
        <end position="58"/>
    </location>
</feature>
<dbReference type="FunFam" id="1.10.10.10:FF:000001">
    <property type="entry name" value="LysR family transcriptional regulator"/>
    <property type="match status" value="1"/>
</dbReference>
<evidence type="ECO:0000256" key="4">
    <source>
        <dbReference type="ARBA" id="ARBA00023159"/>
    </source>
</evidence>
<dbReference type="Pfam" id="PF00126">
    <property type="entry name" value="HTH_1"/>
    <property type="match status" value="1"/>
</dbReference>
<comment type="caution">
    <text evidence="7">The sequence shown here is derived from an EMBL/GenBank/DDBJ whole genome shotgun (WGS) entry which is preliminary data.</text>
</comment>
<dbReference type="GO" id="GO:0003677">
    <property type="term" value="F:DNA binding"/>
    <property type="evidence" value="ECO:0007669"/>
    <property type="project" value="UniProtKB-KW"/>
</dbReference>
<reference evidence="7 8" key="1">
    <citation type="submission" date="2019-07" db="EMBL/GenBank/DDBJ databases">
        <title>Qingshengfaniella alkalisoli gen. nov., sp. nov., isolated from saline soil.</title>
        <authorList>
            <person name="Xu L."/>
            <person name="Huang X.-X."/>
            <person name="Sun J.-Q."/>
        </authorList>
    </citation>
    <scope>NUCLEOTIDE SEQUENCE [LARGE SCALE GENOMIC DNA]</scope>
    <source>
        <strain evidence="7 8">DSM 27279</strain>
    </source>
</reference>
<dbReference type="PRINTS" id="PR00039">
    <property type="entry name" value="HTHLYSR"/>
</dbReference>
<dbReference type="Gene3D" id="1.10.10.10">
    <property type="entry name" value="Winged helix-like DNA-binding domain superfamily/Winged helix DNA-binding domain"/>
    <property type="match status" value="1"/>
</dbReference>
<dbReference type="RefSeq" id="WP_143947323.1">
    <property type="nucleotide sequence ID" value="NZ_BAABMB010000001.1"/>
</dbReference>
<evidence type="ECO:0000313" key="8">
    <source>
        <dbReference type="Proteomes" id="UP000318405"/>
    </source>
</evidence>
<dbReference type="SUPFAM" id="SSF46785">
    <property type="entry name" value="Winged helix' DNA-binding domain"/>
    <property type="match status" value="1"/>
</dbReference>
<dbReference type="EMBL" id="VLTJ01000010">
    <property type="protein sequence ID" value="TSH97368.1"/>
    <property type="molecule type" value="Genomic_DNA"/>
</dbReference>
<dbReference type="InterPro" id="IPR000847">
    <property type="entry name" value="LysR_HTH_N"/>
</dbReference>
<dbReference type="SUPFAM" id="SSF53850">
    <property type="entry name" value="Periplasmic binding protein-like II"/>
    <property type="match status" value="1"/>
</dbReference>
<dbReference type="Proteomes" id="UP000318405">
    <property type="component" value="Unassembled WGS sequence"/>
</dbReference>
<keyword evidence="3" id="KW-0238">DNA-binding</keyword>
<evidence type="ECO:0000256" key="5">
    <source>
        <dbReference type="ARBA" id="ARBA00023163"/>
    </source>
</evidence>
<sequence length="307" mass="33459">MDFSQLKHFVCIAQLGGFSKAEEALDVSQPSLSRQMRLLEADLNTKLFLRTGRGVTLTPAGEIFLPHAMAILESIDRGRSALKAANTELVGRIAVGLVPRVARVLTPPLVQAFRARFPRASISVIEGKTPVLTEALNLGRIELAVVFNVDDNGELNLEPLCEEHYVLVGQRNDAGELPPSIDFEELANYPLILPPLSNSIRAKLEIARRRTNTEFQVAVEVETMPAVFDMVKLGIGYSVVGHGEISTRKDEIELTAARIEGMGSRNVTYLAHSRRLPATHLGNATTDLVRSLDIAKLLGAVPVRSPG</sequence>
<evidence type="ECO:0000256" key="1">
    <source>
        <dbReference type="ARBA" id="ARBA00009437"/>
    </source>
</evidence>
<organism evidence="7 8">
    <name type="scientific">Verticiella sediminum</name>
    <dbReference type="NCBI Taxonomy" id="1247510"/>
    <lineage>
        <taxon>Bacteria</taxon>
        <taxon>Pseudomonadati</taxon>
        <taxon>Pseudomonadota</taxon>
        <taxon>Betaproteobacteria</taxon>
        <taxon>Burkholderiales</taxon>
        <taxon>Alcaligenaceae</taxon>
        <taxon>Verticiella</taxon>
    </lineage>
</organism>
<protein>
    <submittedName>
        <fullName evidence="7">LysR family transcriptional regulator</fullName>
    </submittedName>
</protein>
<name>A0A556AWP8_9BURK</name>
<evidence type="ECO:0000313" key="7">
    <source>
        <dbReference type="EMBL" id="TSH97368.1"/>
    </source>
</evidence>
<accession>A0A556AWP8</accession>
<keyword evidence="4" id="KW-0010">Activator</keyword>
<dbReference type="PANTHER" id="PTHR30293:SF0">
    <property type="entry name" value="NITROGEN ASSIMILATION REGULATORY PROTEIN NAC"/>
    <property type="match status" value="1"/>
</dbReference>
<dbReference type="Gene3D" id="3.40.190.290">
    <property type="match status" value="1"/>
</dbReference>
<dbReference type="Pfam" id="PF03466">
    <property type="entry name" value="LysR_substrate"/>
    <property type="match status" value="1"/>
</dbReference>
<dbReference type="PANTHER" id="PTHR30293">
    <property type="entry name" value="TRANSCRIPTIONAL REGULATORY PROTEIN NAC-RELATED"/>
    <property type="match status" value="1"/>
</dbReference>
<keyword evidence="5" id="KW-0804">Transcription</keyword>
<evidence type="ECO:0000256" key="2">
    <source>
        <dbReference type="ARBA" id="ARBA00023015"/>
    </source>
</evidence>
<dbReference type="AlphaFoldDB" id="A0A556AWP8"/>
<dbReference type="GO" id="GO:2000142">
    <property type="term" value="P:regulation of DNA-templated transcription initiation"/>
    <property type="evidence" value="ECO:0007669"/>
    <property type="project" value="TreeGrafter"/>
</dbReference>
<dbReference type="InterPro" id="IPR005119">
    <property type="entry name" value="LysR_subst-bd"/>
</dbReference>